<dbReference type="Proteomes" id="UP000053097">
    <property type="component" value="Unassembled WGS sequence"/>
</dbReference>
<dbReference type="EMBL" id="KK107138">
    <property type="protein sequence ID" value="EZA57972.1"/>
    <property type="molecule type" value="Genomic_DNA"/>
</dbReference>
<evidence type="ECO:0000256" key="1">
    <source>
        <dbReference type="SAM" id="MobiDB-lite"/>
    </source>
</evidence>
<organism evidence="2 3">
    <name type="scientific">Ooceraea biroi</name>
    <name type="common">Clonal raider ant</name>
    <name type="synonym">Cerapachys biroi</name>
    <dbReference type="NCBI Taxonomy" id="2015173"/>
    <lineage>
        <taxon>Eukaryota</taxon>
        <taxon>Metazoa</taxon>
        <taxon>Ecdysozoa</taxon>
        <taxon>Arthropoda</taxon>
        <taxon>Hexapoda</taxon>
        <taxon>Insecta</taxon>
        <taxon>Pterygota</taxon>
        <taxon>Neoptera</taxon>
        <taxon>Endopterygota</taxon>
        <taxon>Hymenoptera</taxon>
        <taxon>Apocrita</taxon>
        <taxon>Aculeata</taxon>
        <taxon>Formicoidea</taxon>
        <taxon>Formicidae</taxon>
        <taxon>Dorylinae</taxon>
        <taxon>Ooceraea</taxon>
    </lineage>
</organism>
<name>A0A026WPJ0_OOCBI</name>
<feature type="region of interest" description="Disordered" evidence="1">
    <location>
        <begin position="1"/>
        <end position="32"/>
    </location>
</feature>
<reference evidence="2 3" key="1">
    <citation type="journal article" date="2014" name="Curr. Biol.">
        <title>The genome of the clonal raider ant Cerapachys biroi.</title>
        <authorList>
            <person name="Oxley P.R."/>
            <person name="Ji L."/>
            <person name="Fetter-Pruneda I."/>
            <person name="McKenzie S.K."/>
            <person name="Li C."/>
            <person name="Hu H."/>
            <person name="Zhang G."/>
            <person name="Kronauer D.J."/>
        </authorList>
    </citation>
    <scope>NUCLEOTIDE SEQUENCE [LARGE SCALE GENOMIC DNA]</scope>
</reference>
<accession>A0A026WPJ0</accession>
<evidence type="ECO:0000313" key="2">
    <source>
        <dbReference type="EMBL" id="EZA57972.1"/>
    </source>
</evidence>
<protein>
    <submittedName>
        <fullName evidence="2">Uncharacterized protein</fullName>
    </submittedName>
</protein>
<dbReference type="AlphaFoldDB" id="A0A026WPJ0"/>
<keyword evidence="3" id="KW-1185">Reference proteome</keyword>
<gene>
    <name evidence="2" type="ORF">X777_01987</name>
</gene>
<sequence>MVVRYAAEAKRSDEEQVEKTGRGPSRRGTSERTEIAGAAIARSVSLASVSAWLRPTFLHLAGERPLRFFVPRLTVSFRRTPLPSRNVASPRV</sequence>
<evidence type="ECO:0000313" key="3">
    <source>
        <dbReference type="Proteomes" id="UP000053097"/>
    </source>
</evidence>
<feature type="compositionally biased region" description="Basic and acidic residues" evidence="1">
    <location>
        <begin position="7"/>
        <end position="21"/>
    </location>
</feature>
<proteinExistence type="predicted"/>